<proteinExistence type="inferred from homology"/>
<dbReference type="GO" id="GO:0005737">
    <property type="term" value="C:cytoplasm"/>
    <property type="evidence" value="ECO:0007669"/>
    <property type="project" value="TreeGrafter"/>
</dbReference>
<organism evidence="12 13">
    <name type="scientific">Heterostelium pallidum (strain ATCC 26659 / Pp 5 / PN500)</name>
    <name type="common">Cellular slime mold</name>
    <name type="synonym">Polysphondylium pallidum</name>
    <dbReference type="NCBI Taxonomy" id="670386"/>
    <lineage>
        <taxon>Eukaryota</taxon>
        <taxon>Amoebozoa</taxon>
        <taxon>Evosea</taxon>
        <taxon>Eumycetozoa</taxon>
        <taxon>Dictyostelia</taxon>
        <taxon>Acytosteliales</taxon>
        <taxon>Acytosteliaceae</taxon>
        <taxon>Heterostelium</taxon>
    </lineage>
</organism>
<dbReference type="InterPro" id="IPR003126">
    <property type="entry name" value="Znf_UBR"/>
</dbReference>
<gene>
    <name evidence="12" type="ORF">PPL_02262</name>
</gene>
<name>D3B1T8_HETP5</name>
<evidence type="ECO:0000313" key="12">
    <source>
        <dbReference type="EMBL" id="EFA85262.1"/>
    </source>
</evidence>
<dbReference type="EMBL" id="ADBJ01000008">
    <property type="protein sequence ID" value="EFA85262.1"/>
    <property type="molecule type" value="Genomic_DNA"/>
</dbReference>
<keyword evidence="13" id="KW-1185">Reference proteome</keyword>
<dbReference type="Proteomes" id="UP000001396">
    <property type="component" value="Unassembled WGS sequence"/>
</dbReference>
<evidence type="ECO:0000256" key="5">
    <source>
        <dbReference type="ARBA" id="ARBA00022771"/>
    </source>
</evidence>
<keyword evidence="7 10" id="KW-0862">Zinc</keyword>
<evidence type="ECO:0000256" key="1">
    <source>
        <dbReference type="ARBA" id="ARBA00000900"/>
    </source>
</evidence>
<dbReference type="STRING" id="670386.D3B1T8"/>
<keyword evidence="5 10" id="KW-0863">Zinc-finger</keyword>
<evidence type="ECO:0000259" key="11">
    <source>
        <dbReference type="PROSITE" id="PS51157"/>
    </source>
</evidence>
<sequence length="1385" mass="160542">MEENQWFLFGLDDILPTLKRVGDLPVYGSEAFTSFSEYNTSLKKIEKTQDIDVILAKFLGVNEPPIPLFSKDKFKLPFCNADLQHNTLLYRCLDCSLNFTACVCEECFRKGNHLEEGHHFTTQLTIQGATCDCGNPDLWKPSGFCCDHHAPTTESTPSELLEPEMRKKLHLFVRCLLNFMLNEVEILNMTKSNDNAEKQRMQNLKNRVSLVLAWIHGAVQQSYPLLHIIAEELTLQTLDNKSFDINKPVPLSYTTKEEETDILPQLATVIPILTYIRGTFDHPDLYQLCIRLFKIYLFDVVLENYSELSLKVEKFIFLCGLFYDSAPIYTMFSTDYSKNNLFRVVIAEYKQLISKKEMFDLNNATDRETFQAICDPHTEMAFLIRFFREQPINQYIYNNDDIMHEYFKVIDLIQDIVPLKRALIKPKEYEPEPLQVANAISSCFQNGFRILLKRFHRQKLPTIKYLKSILSLFKAPRSTKYLTCNDYKLISNNIFNAVDTVSLYSPITQMAGVYLLSSLQQDDNYSLDVVRSLIDNDKLLYMINQSLKPMMLLCQYGKWTKNLNINLETSCYMLSSMFIDLFMIQYSSILLGPNYYLNFMINSFTSNYKSNEYTSCWSDMLKTIIQIQQLRMNPKHTPENVRHYATQSLIANKKMEKEKFVELLKSILYSEKLLEDAILEISSGANQLNTELKLKPERVKYFDFYFPLYLDEPPMKNYHELIKDNDNSHPLPGVLGPLHHNLEAINDLYNESLLYRIVFFTLLPLVHPQYKLEETFSDFEKFNKFSSFQEMLQSQEELDKSVNNCLYLLCLAQQHYSEKQFNTLSGEEKSTLSTSIKLQLSEKDNNNTIKSSFISHILTYHKVGTTKENDGENNNNNNTTQSMSILDLLIDLLVMTNKNRYVDKKKLINHLINGLKDIDESLVNYINNRKPSDDIIKGNEDEKLRSDQLEEVHKRQKEIKEMMAQQQKQFLQLNEIDESESSGLHDNNTPICVTCRSSTDTDTDPLGAMGNVCGFHAHINSKRNSLKSFCPSLKDNEFGSYEFHTFGSFYPEELKESQILIIMQFSPSFNISCCGHHIHKSCLINLSGKEFQGFHCPLCDRPTNLILPPDNINKLKSWGNDCFIDVLVKSDMTFAMNAPDVSEPLTMKLLWKYALSNIETLELTSRRQKSYNRGTSHENKPYFVYNDAEFSKRLNTLTIIYHNIINLREIPDDPTELWSDDNQLYDPFIVATLSFYLNRSSDPKAHIKKAYENLIFCVQATIMDSYRRGNPLSPDVNDRDKLVKFFSSVTDQFIRKAYLFHHCISSRLQTGNQSESQLTLEQFSDISYLRTALDIPTWQTTQNEMMTREVSITFTNGISFSIPPKPAKFIPLPHSYVVSNSYSID</sequence>
<evidence type="ECO:0000256" key="8">
    <source>
        <dbReference type="ARBA" id="ARBA00046341"/>
    </source>
</evidence>
<keyword evidence="6 10" id="KW-0833">Ubl conjugation pathway</keyword>
<comment type="catalytic activity">
    <reaction evidence="1 10">
        <text>S-ubiquitinyl-[E2 ubiquitin-conjugating enzyme]-L-cysteine + [acceptor protein]-L-lysine = [E2 ubiquitin-conjugating enzyme]-L-cysteine + N(6)-ubiquitinyl-[acceptor protein]-L-lysine.</text>
        <dbReference type="EC" id="2.3.2.27"/>
    </reaction>
</comment>
<dbReference type="InterPro" id="IPR039164">
    <property type="entry name" value="UBR1-like"/>
</dbReference>
<dbReference type="RefSeq" id="XP_020437371.1">
    <property type="nucleotide sequence ID" value="XM_020573254.1"/>
</dbReference>
<dbReference type="GeneID" id="31357787"/>
<evidence type="ECO:0000256" key="6">
    <source>
        <dbReference type="ARBA" id="ARBA00022786"/>
    </source>
</evidence>
<dbReference type="PANTHER" id="PTHR21497:SF37">
    <property type="entry name" value="E3 UBIQUITIN-PROTEIN LIGASE"/>
    <property type="match status" value="1"/>
</dbReference>
<comment type="pathway">
    <text evidence="2 10">Protein modification; protein ubiquitination.</text>
</comment>
<dbReference type="GO" id="GO:0008270">
    <property type="term" value="F:zinc ion binding"/>
    <property type="evidence" value="ECO:0007669"/>
    <property type="project" value="UniProtKB-UniRule"/>
</dbReference>
<evidence type="ECO:0000256" key="2">
    <source>
        <dbReference type="ARBA" id="ARBA00004906"/>
    </source>
</evidence>
<evidence type="ECO:0000256" key="10">
    <source>
        <dbReference type="RuleBase" id="RU366018"/>
    </source>
</evidence>
<comment type="function">
    <text evidence="10">Ubiquitin ligase protein which is a component of the N-end rule pathway. Recognizes and binds to proteins bearing specific N-terminal residues that are destabilizing according to the N-end rule, leading to their ubiquitination and subsequent degradation.</text>
</comment>
<evidence type="ECO:0000256" key="3">
    <source>
        <dbReference type="ARBA" id="ARBA00022679"/>
    </source>
</evidence>
<dbReference type="Pfam" id="PF02207">
    <property type="entry name" value="zf-UBR"/>
    <property type="match status" value="1"/>
</dbReference>
<dbReference type="UniPathway" id="UPA00143"/>
<dbReference type="PROSITE" id="PS51157">
    <property type="entry name" value="ZF_UBR"/>
    <property type="match status" value="1"/>
</dbReference>
<comment type="similarity">
    <text evidence="8 10">Belongs to the E3 ubiquitin-protein ligase UBR1-like family.</text>
</comment>
<dbReference type="CDD" id="cd19670">
    <property type="entry name" value="UBR-box_UBR1_2_3"/>
    <property type="match status" value="1"/>
</dbReference>
<reference evidence="12 13" key="1">
    <citation type="journal article" date="2011" name="Genome Res.">
        <title>Phylogeny-wide analysis of social amoeba genomes highlights ancient origins for complex intercellular communication.</title>
        <authorList>
            <person name="Heidel A.J."/>
            <person name="Lawal H.M."/>
            <person name="Felder M."/>
            <person name="Schilde C."/>
            <person name="Helps N.R."/>
            <person name="Tunggal B."/>
            <person name="Rivero F."/>
            <person name="John U."/>
            <person name="Schleicher M."/>
            <person name="Eichinger L."/>
            <person name="Platzer M."/>
            <person name="Noegel A.A."/>
            <person name="Schaap P."/>
            <person name="Gloeckner G."/>
        </authorList>
    </citation>
    <scope>NUCLEOTIDE SEQUENCE [LARGE SCALE GENOMIC DNA]</scope>
    <source>
        <strain evidence="13">ATCC 26659 / Pp 5 / PN500</strain>
    </source>
</reference>
<dbReference type="SMART" id="SM00396">
    <property type="entry name" value="ZnF_UBR1"/>
    <property type="match status" value="1"/>
</dbReference>
<dbReference type="GO" id="GO:0016567">
    <property type="term" value="P:protein ubiquitination"/>
    <property type="evidence" value="ECO:0007669"/>
    <property type="project" value="UniProtKB-UniRule"/>
</dbReference>
<feature type="domain" description="UBR-type" evidence="11">
    <location>
        <begin position="77"/>
        <end position="151"/>
    </location>
</feature>
<evidence type="ECO:0000256" key="4">
    <source>
        <dbReference type="ARBA" id="ARBA00022723"/>
    </source>
</evidence>
<dbReference type="InParanoid" id="D3B1T8"/>
<dbReference type="GO" id="GO:0061630">
    <property type="term" value="F:ubiquitin protein ligase activity"/>
    <property type="evidence" value="ECO:0007669"/>
    <property type="project" value="UniProtKB-UniRule"/>
</dbReference>
<dbReference type="EC" id="2.3.2.27" evidence="10"/>
<keyword evidence="4 10" id="KW-0479">Metal-binding</keyword>
<keyword evidence="3 10" id="KW-0808">Transferase</keyword>
<dbReference type="Gene3D" id="2.10.110.30">
    <property type="match status" value="1"/>
</dbReference>
<evidence type="ECO:0000256" key="9">
    <source>
        <dbReference type="PROSITE-ProRule" id="PRU00508"/>
    </source>
</evidence>
<feature type="zinc finger region" description="UBR-type" evidence="9">
    <location>
        <begin position="77"/>
        <end position="151"/>
    </location>
</feature>
<dbReference type="FunFam" id="2.10.110.30:FF:000002">
    <property type="entry name" value="Putative e3 ubiquitin-protein ligase ubr3"/>
    <property type="match status" value="1"/>
</dbReference>
<dbReference type="GO" id="GO:0071596">
    <property type="term" value="P:ubiquitin-dependent protein catabolic process via the N-end rule pathway"/>
    <property type="evidence" value="ECO:0007669"/>
    <property type="project" value="UniProtKB-UniRule"/>
</dbReference>
<evidence type="ECO:0000313" key="13">
    <source>
        <dbReference type="Proteomes" id="UP000001396"/>
    </source>
</evidence>
<evidence type="ECO:0000256" key="7">
    <source>
        <dbReference type="ARBA" id="ARBA00022833"/>
    </source>
</evidence>
<dbReference type="GO" id="GO:0000151">
    <property type="term" value="C:ubiquitin ligase complex"/>
    <property type="evidence" value="ECO:0007669"/>
    <property type="project" value="TreeGrafter"/>
</dbReference>
<protein>
    <recommendedName>
        <fullName evidence="10">E3 ubiquitin-protein ligase</fullName>
        <ecNumber evidence="10">2.3.2.27</ecNumber>
    </recommendedName>
</protein>
<dbReference type="PANTHER" id="PTHR21497">
    <property type="entry name" value="UBIQUITIN LIGASE E3 ALPHA-RELATED"/>
    <property type="match status" value="1"/>
</dbReference>
<comment type="caution">
    <text evidence="12">The sequence shown here is derived from an EMBL/GenBank/DDBJ whole genome shotgun (WGS) entry which is preliminary data.</text>
</comment>
<accession>D3B1T8</accession>